<organism evidence="7 8">
    <name type="scientific">Leeuwenhoekiella marinoflava</name>
    <dbReference type="NCBI Taxonomy" id="988"/>
    <lineage>
        <taxon>Bacteria</taxon>
        <taxon>Pseudomonadati</taxon>
        <taxon>Bacteroidota</taxon>
        <taxon>Flavobacteriia</taxon>
        <taxon>Flavobacteriales</taxon>
        <taxon>Flavobacteriaceae</taxon>
        <taxon>Leeuwenhoekiella</taxon>
    </lineage>
</organism>
<sequence>MDEFKIRFNKLLVNKFGIHPNQIRPEANFTKDLGADMLDMVELMLEFENEFNIAIPDNEAEKLNTIGQAETYIRDMIKNTDS</sequence>
<dbReference type="Gene3D" id="1.10.1200.10">
    <property type="entry name" value="ACP-like"/>
    <property type="match status" value="1"/>
</dbReference>
<dbReference type="RefSeq" id="WP_008610952.1">
    <property type="nucleotide sequence ID" value="NZ_QOVL01000009.1"/>
</dbReference>
<comment type="function">
    <text evidence="3 5">Carrier of the growing fatty acid chain in fatty acid biosynthesis.</text>
</comment>
<dbReference type="InterPro" id="IPR009081">
    <property type="entry name" value="PP-bd_ACP"/>
</dbReference>
<dbReference type="Pfam" id="PF00550">
    <property type="entry name" value="PP-binding"/>
    <property type="match status" value="1"/>
</dbReference>
<comment type="PTM">
    <text evidence="3">4'-phosphopantetheine is transferred from CoA to a specific serine of apo-ACP by AcpS. This modification is essential for activity because fatty acids are bound in thioester linkage to the sulfhydryl of the prosthetic group.</text>
</comment>
<dbReference type="PROSITE" id="PS50075">
    <property type="entry name" value="CARRIER"/>
    <property type="match status" value="1"/>
</dbReference>
<proteinExistence type="inferred from homology"/>
<dbReference type="UniPathway" id="UPA00094"/>
<evidence type="ECO:0000256" key="5">
    <source>
        <dbReference type="RuleBase" id="RU003545"/>
    </source>
</evidence>
<dbReference type="PANTHER" id="PTHR20863:SF76">
    <property type="entry name" value="CARRIER DOMAIN-CONTAINING PROTEIN"/>
    <property type="match status" value="1"/>
</dbReference>
<dbReference type="SUPFAM" id="SSF47336">
    <property type="entry name" value="ACP-like"/>
    <property type="match status" value="1"/>
</dbReference>
<dbReference type="HAMAP" id="MF_01217">
    <property type="entry name" value="Acyl_carrier"/>
    <property type="match status" value="1"/>
</dbReference>
<keyword evidence="3" id="KW-0963">Cytoplasm</keyword>
<dbReference type="GO" id="GO:0000035">
    <property type="term" value="F:acyl binding"/>
    <property type="evidence" value="ECO:0007669"/>
    <property type="project" value="TreeGrafter"/>
</dbReference>
<dbReference type="GO" id="GO:0009245">
    <property type="term" value="P:lipid A biosynthetic process"/>
    <property type="evidence" value="ECO:0007669"/>
    <property type="project" value="TreeGrafter"/>
</dbReference>
<keyword evidence="1 3" id="KW-0596">Phosphopantetheine</keyword>
<reference evidence="7 8" key="1">
    <citation type="submission" date="2018-07" db="EMBL/GenBank/DDBJ databases">
        <title>Leeuwenhoekiella genomics.</title>
        <authorList>
            <person name="Tahon G."/>
            <person name="Willems A."/>
        </authorList>
    </citation>
    <scope>NUCLEOTIDE SEQUENCE [LARGE SCALE GENOMIC DNA]</scope>
    <source>
        <strain evidence="7 8">LMG 1345</strain>
    </source>
</reference>
<dbReference type="PANTHER" id="PTHR20863">
    <property type="entry name" value="ACYL CARRIER PROTEIN"/>
    <property type="match status" value="1"/>
</dbReference>
<dbReference type="InterPro" id="IPR003231">
    <property type="entry name" value="ACP"/>
</dbReference>
<dbReference type="GO" id="GO:0005829">
    <property type="term" value="C:cytosol"/>
    <property type="evidence" value="ECO:0007669"/>
    <property type="project" value="TreeGrafter"/>
</dbReference>
<dbReference type="NCBIfam" id="NF002150">
    <property type="entry name" value="PRK00982.1-4"/>
    <property type="match status" value="1"/>
</dbReference>
<dbReference type="EMBL" id="QOVL01000009">
    <property type="protein sequence ID" value="RXG29236.1"/>
    <property type="molecule type" value="Genomic_DNA"/>
</dbReference>
<keyword evidence="3" id="KW-0275">Fatty acid biosynthesis</keyword>
<evidence type="ECO:0000313" key="8">
    <source>
        <dbReference type="Proteomes" id="UP000290608"/>
    </source>
</evidence>
<comment type="PTM">
    <text evidence="5">4'-phosphopantetheine is transferred from CoA to a specific serine of apo-ACP by acpS.</text>
</comment>
<gene>
    <name evidence="3" type="primary">acpP</name>
    <name evidence="7" type="ORF">DSL99_2175</name>
</gene>
<comment type="caution">
    <text evidence="3">Lacks conserved residue(s) required for the propagation of feature annotation.</text>
</comment>
<name>A0A4Q0PLL1_9FLAO</name>
<accession>A0A4Q0PLL1</accession>
<feature type="domain" description="Carrier" evidence="6">
    <location>
        <begin position="2"/>
        <end position="77"/>
    </location>
</feature>
<comment type="subcellular location">
    <subcellularLocation>
        <location evidence="3">Cytoplasm</location>
    </subcellularLocation>
</comment>
<keyword evidence="3" id="KW-0443">Lipid metabolism</keyword>
<evidence type="ECO:0000256" key="3">
    <source>
        <dbReference type="HAMAP-Rule" id="MF_01217"/>
    </source>
</evidence>
<evidence type="ECO:0000256" key="4">
    <source>
        <dbReference type="NCBIfam" id="TIGR00517"/>
    </source>
</evidence>
<evidence type="ECO:0000256" key="2">
    <source>
        <dbReference type="ARBA" id="ARBA00022553"/>
    </source>
</evidence>
<dbReference type="InterPro" id="IPR036736">
    <property type="entry name" value="ACP-like_sf"/>
</dbReference>
<keyword evidence="3" id="KW-0444">Lipid biosynthesis</keyword>
<dbReference type="NCBIfam" id="TIGR00517">
    <property type="entry name" value="acyl_carrier"/>
    <property type="match status" value="1"/>
</dbReference>
<dbReference type="NCBIfam" id="NF002148">
    <property type="entry name" value="PRK00982.1-2"/>
    <property type="match status" value="1"/>
</dbReference>
<protein>
    <recommendedName>
        <fullName evidence="3 4">Acyl carrier protein</fullName>
        <shortName evidence="3">ACP</shortName>
    </recommendedName>
</protein>
<dbReference type="GO" id="GO:0016020">
    <property type="term" value="C:membrane"/>
    <property type="evidence" value="ECO:0007669"/>
    <property type="project" value="GOC"/>
</dbReference>
<comment type="pathway">
    <text evidence="3 5">Lipid metabolism; fatty acid biosynthesis.</text>
</comment>
<dbReference type="AlphaFoldDB" id="A0A4Q0PLL1"/>
<comment type="similarity">
    <text evidence="3">Belongs to the acyl carrier protein (ACP) family.</text>
</comment>
<dbReference type="GO" id="GO:0000036">
    <property type="term" value="F:acyl carrier activity"/>
    <property type="evidence" value="ECO:0007669"/>
    <property type="project" value="UniProtKB-UniRule"/>
</dbReference>
<evidence type="ECO:0000256" key="1">
    <source>
        <dbReference type="ARBA" id="ARBA00022450"/>
    </source>
</evidence>
<comment type="caution">
    <text evidence="7">The sequence shown here is derived from an EMBL/GenBank/DDBJ whole genome shotgun (WGS) entry which is preliminary data.</text>
</comment>
<keyword evidence="3" id="KW-0276">Fatty acid metabolism</keyword>
<evidence type="ECO:0000259" key="6">
    <source>
        <dbReference type="PROSITE" id="PS50075"/>
    </source>
</evidence>
<dbReference type="STRING" id="1122159.SAMN02745246_02312"/>
<keyword evidence="2 3" id="KW-0597">Phosphoprotein</keyword>
<evidence type="ECO:0000313" key="7">
    <source>
        <dbReference type="EMBL" id="RXG29236.1"/>
    </source>
</evidence>
<dbReference type="Proteomes" id="UP000290608">
    <property type="component" value="Unassembled WGS sequence"/>
</dbReference>